<dbReference type="Pfam" id="PF22691">
    <property type="entry name" value="Thiolase_C_1"/>
    <property type="match status" value="1"/>
</dbReference>
<gene>
    <name evidence="3" type="ORF">GCM10010528_11730</name>
</gene>
<dbReference type="CDD" id="cd00829">
    <property type="entry name" value="SCP-x_thiolase"/>
    <property type="match status" value="1"/>
</dbReference>
<proteinExistence type="predicted"/>
<protein>
    <submittedName>
        <fullName evidence="3">Acetyl-CoA acetyltransferase</fullName>
    </submittedName>
</protein>
<dbReference type="PANTHER" id="PTHR42870:SF1">
    <property type="entry name" value="NON-SPECIFIC LIPID-TRANSFER PROTEIN-LIKE 2"/>
    <property type="match status" value="1"/>
</dbReference>
<dbReference type="InterPro" id="IPR016039">
    <property type="entry name" value="Thiolase-like"/>
</dbReference>
<dbReference type="InterPro" id="IPR020616">
    <property type="entry name" value="Thiolase_N"/>
</dbReference>
<dbReference type="EMBL" id="BAAAVS010000019">
    <property type="protein sequence ID" value="GAA3032190.1"/>
    <property type="molecule type" value="Genomic_DNA"/>
</dbReference>
<feature type="domain" description="Thiolase N-terminal" evidence="1">
    <location>
        <begin position="15"/>
        <end position="231"/>
    </location>
</feature>
<dbReference type="Gene3D" id="3.40.47.10">
    <property type="match status" value="1"/>
</dbReference>
<dbReference type="RefSeq" id="WP_290704558.1">
    <property type="nucleotide sequence ID" value="NZ_BAAAVS010000019.1"/>
</dbReference>
<evidence type="ECO:0000313" key="3">
    <source>
        <dbReference type="EMBL" id="GAA3032190.1"/>
    </source>
</evidence>
<sequence>MNSSTWMLGGYQTDFARNLQREGLDFADLTAEAVANTCAVAGVAAADVEVIHVGNAFGELFAGQGHLGAMPATVCDDLWGIPATRHEAACASGGTALLAAMADLRAGNYDIALVLGVELEKTVSGDQAARYLGAAAWAGHEGENAKFMWPYMFAELAQEYDNRYGLDEAHLRRIGEVNFGNAKANPNAQTRDWTNLVFEADDEHNPLVEGRLRRLDCSQITDGAAGVVLVSDRYRRAHPDARPWAEVTGWGHATAGLSLASKLATRDDSGYLLPHLRTTITDALGRAQVTLDDLDGVEIHDCFTMSEYLTIDHLGLTAPGQSWRAIEDGDIERGGRLPINPSGGLLGGGHPVGASGIRMLLDAASQVSGRAGEMQVDGARTFGTVNFGGSTATCVALVCAAADG</sequence>
<keyword evidence="4" id="KW-1185">Reference proteome</keyword>
<feature type="domain" description="Thiolase C-terminal" evidence="2">
    <location>
        <begin position="277"/>
        <end position="398"/>
    </location>
</feature>
<evidence type="ECO:0000313" key="4">
    <source>
        <dbReference type="Proteomes" id="UP001501035"/>
    </source>
</evidence>
<organism evidence="3 4">
    <name type="scientific">Gordonia defluvii</name>
    <dbReference type="NCBI Taxonomy" id="283718"/>
    <lineage>
        <taxon>Bacteria</taxon>
        <taxon>Bacillati</taxon>
        <taxon>Actinomycetota</taxon>
        <taxon>Actinomycetes</taxon>
        <taxon>Mycobacteriales</taxon>
        <taxon>Gordoniaceae</taxon>
        <taxon>Gordonia</taxon>
    </lineage>
</organism>
<dbReference type="Pfam" id="PF00108">
    <property type="entry name" value="Thiolase_N"/>
    <property type="match status" value="1"/>
</dbReference>
<dbReference type="NCBIfam" id="NF004936">
    <property type="entry name" value="PRK06289.1"/>
    <property type="match status" value="1"/>
</dbReference>
<dbReference type="InterPro" id="IPR002155">
    <property type="entry name" value="Thiolase"/>
</dbReference>
<dbReference type="PIRSF" id="PIRSF000429">
    <property type="entry name" value="Ac-CoA_Ac_transf"/>
    <property type="match status" value="1"/>
</dbReference>
<evidence type="ECO:0000259" key="2">
    <source>
        <dbReference type="Pfam" id="PF22691"/>
    </source>
</evidence>
<dbReference type="Proteomes" id="UP001501035">
    <property type="component" value="Unassembled WGS sequence"/>
</dbReference>
<dbReference type="PANTHER" id="PTHR42870">
    <property type="entry name" value="ACETYL-COA C-ACETYLTRANSFERASE"/>
    <property type="match status" value="1"/>
</dbReference>
<dbReference type="SUPFAM" id="SSF53901">
    <property type="entry name" value="Thiolase-like"/>
    <property type="match status" value="2"/>
</dbReference>
<comment type="caution">
    <text evidence="3">The sequence shown here is derived from an EMBL/GenBank/DDBJ whole genome shotgun (WGS) entry which is preliminary data.</text>
</comment>
<name>A0ABP6L8F4_9ACTN</name>
<reference evidence="4" key="1">
    <citation type="journal article" date="2019" name="Int. J. Syst. Evol. Microbiol.">
        <title>The Global Catalogue of Microorganisms (GCM) 10K type strain sequencing project: providing services to taxonomists for standard genome sequencing and annotation.</title>
        <authorList>
            <consortium name="The Broad Institute Genomics Platform"/>
            <consortium name="The Broad Institute Genome Sequencing Center for Infectious Disease"/>
            <person name="Wu L."/>
            <person name="Ma J."/>
        </authorList>
    </citation>
    <scope>NUCLEOTIDE SEQUENCE [LARGE SCALE GENOMIC DNA]</scope>
    <source>
        <strain evidence="4">JCM 14234</strain>
    </source>
</reference>
<accession>A0ABP6L8F4</accession>
<dbReference type="InterPro" id="IPR055140">
    <property type="entry name" value="Thiolase_C_2"/>
</dbReference>
<evidence type="ECO:0000259" key="1">
    <source>
        <dbReference type="Pfam" id="PF00108"/>
    </source>
</evidence>